<sequence length="158" mass="17208">MTGHQRGVGMIEVLVAVLIFAIGLLGVASMQVFTLKMNSNAETRTRATLLATDMVERMRANPGQWNAYNMTFAQCTAAVADTPASTDVAALDRRQWCMNVSRELPDAQAAVDMANGVATITIRWEEREGRELVDGDGNSTGSERSSNEFVLRARLINA</sequence>
<dbReference type="NCBIfam" id="TIGR02523">
    <property type="entry name" value="type_IV_pilV"/>
    <property type="match status" value="1"/>
</dbReference>
<comment type="caution">
    <text evidence="2">The sequence shown here is derived from an EMBL/GenBank/DDBJ whole genome shotgun (WGS) entry which is preliminary data.</text>
</comment>
<evidence type="ECO:0000313" key="3">
    <source>
        <dbReference type="Proteomes" id="UP000231409"/>
    </source>
</evidence>
<protein>
    <submittedName>
        <fullName evidence="2">Type IV pilus modification protein PilV</fullName>
    </submittedName>
</protein>
<evidence type="ECO:0000313" key="2">
    <source>
        <dbReference type="EMBL" id="PHQ13923.1"/>
    </source>
</evidence>
<gene>
    <name evidence="2" type="primary">pilV</name>
    <name evidence="2" type="ORF">CLH61_15345</name>
</gene>
<reference evidence="2 3" key="1">
    <citation type="submission" date="2017-09" db="EMBL/GenBank/DDBJ databases">
        <title>The draft genome sequences of Marinobacter sp. PWS21.</title>
        <authorList>
            <person name="Cao J."/>
        </authorList>
    </citation>
    <scope>NUCLEOTIDE SEQUENCE [LARGE SCALE GENOMIC DNA]</scope>
    <source>
        <strain evidence="2 3">PWS21</strain>
    </source>
</reference>
<dbReference type="Pfam" id="PF07963">
    <property type="entry name" value="N_methyl"/>
    <property type="match status" value="1"/>
</dbReference>
<dbReference type="Pfam" id="PF22150">
    <property type="entry name" value="Tt1218-like"/>
    <property type="match status" value="1"/>
</dbReference>
<dbReference type="RefSeq" id="WP_099615649.1">
    <property type="nucleotide sequence ID" value="NZ_KZ319375.1"/>
</dbReference>
<dbReference type="Proteomes" id="UP000231409">
    <property type="component" value="Unassembled WGS sequence"/>
</dbReference>
<accession>A0A2G1UHH1</accession>
<keyword evidence="3" id="KW-1185">Reference proteome</keyword>
<evidence type="ECO:0000259" key="1">
    <source>
        <dbReference type="Pfam" id="PF22150"/>
    </source>
</evidence>
<dbReference type="EMBL" id="NTFH01000012">
    <property type="protein sequence ID" value="PHQ13923.1"/>
    <property type="molecule type" value="Genomic_DNA"/>
</dbReference>
<proteinExistence type="predicted"/>
<dbReference type="AlphaFoldDB" id="A0A2G1UHH1"/>
<organism evidence="2 3">
    <name type="scientific">Marinobacter profundi</name>
    <dbReference type="NCBI Taxonomy" id="2666256"/>
    <lineage>
        <taxon>Bacteria</taxon>
        <taxon>Pseudomonadati</taxon>
        <taxon>Pseudomonadota</taxon>
        <taxon>Gammaproteobacteria</taxon>
        <taxon>Pseudomonadales</taxon>
        <taxon>Marinobacteraceae</taxon>
        <taxon>Marinobacter</taxon>
    </lineage>
</organism>
<dbReference type="InterPro" id="IPR013362">
    <property type="entry name" value="Pilus_4_PilV"/>
</dbReference>
<name>A0A2G1UHH1_9GAMM</name>
<dbReference type="NCBIfam" id="TIGR02532">
    <property type="entry name" value="IV_pilin_GFxxxE"/>
    <property type="match status" value="1"/>
</dbReference>
<dbReference type="InterPro" id="IPR012902">
    <property type="entry name" value="N_methyl_site"/>
</dbReference>
<dbReference type="InterPro" id="IPR054402">
    <property type="entry name" value="Tt1218-like_dom"/>
</dbReference>
<feature type="domain" description="Type IV pilin Tt1218-like" evidence="1">
    <location>
        <begin position="30"/>
        <end position="80"/>
    </location>
</feature>